<sequence>MEAYLRSTKPSSSSSSSLRDPSLKPSSSKPRPYASLTGASKLAKERSALEGGVREANKPILKTLGKEDNPITHSDAYSRALHVQLCIGPSKRRRTRSQVGPPSQCQTPHPGRREAVQYAQGCLGTRVRVPRARWSGTEQYDGSAHELGVRVGNEITNQGLKACVERQGGRIVTVASARCTHVFVTSNLSGSKAQKYLEARKKCGYRLVLPEWATECERRGRRVCEAAFAAPVKNELQESAYTIFGKSTSISTSTSYAVPSTAASSASSCLINHSPPRAHNQPTHPYKPPSPSSRQTKRTRLTVGEGENGEAVLSPSPSPRSQRKKRREKEKLHSWGKKGKGKGKDVAKEEVEDVLVLGSSDVEVETDVEPEVGVHVEEETLGDKDEFAEEEEEELEGPELDEWGMPPSGQRQR</sequence>
<organism evidence="3 4">
    <name type="scientific">Sporidiobolus salmonicolor</name>
    <name type="common">Yeast-like fungus</name>
    <name type="synonym">Sporobolomyces salmonicolor</name>
    <dbReference type="NCBI Taxonomy" id="5005"/>
    <lineage>
        <taxon>Eukaryota</taxon>
        <taxon>Fungi</taxon>
        <taxon>Dikarya</taxon>
        <taxon>Basidiomycota</taxon>
        <taxon>Pucciniomycotina</taxon>
        <taxon>Microbotryomycetes</taxon>
        <taxon>Sporidiobolales</taxon>
        <taxon>Sporidiobolaceae</taxon>
        <taxon>Sporobolomyces</taxon>
    </lineage>
</organism>
<dbReference type="Proteomes" id="UP000243876">
    <property type="component" value="Unassembled WGS sequence"/>
</dbReference>
<proteinExistence type="predicted"/>
<keyword evidence="4" id="KW-1185">Reference proteome</keyword>
<feature type="compositionally biased region" description="Polar residues" evidence="1">
    <location>
        <begin position="97"/>
        <end position="107"/>
    </location>
</feature>
<dbReference type="SUPFAM" id="SSF52113">
    <property type="entry name" value="BRCT domain"/>
    <property type="match status" value="1"/>
</dbReference>
<dbReference type="EMBL" id="CENE01000008">
    <property type="protein sequence ID" value="CEQ40762.1"/>
    <property type="molecule type" value="Genomic_DNA"/>
</dbReference>
<dbReference type="InterPro" id="IPR001357">
    <property type="entry name" value="BRCT_dom"/>
</dbReference>
<feature type="compositionally biased region" description="Acidic residues" evidence="1">
    <location>
        <begin position="386"/>
        <end position="402"/>
    </location>
</feature>
<feature type="region of interest" description="Disordered" evidence="1">
    <location>
        <begin position="1"/>
        <end position="54"/>
    </location>
</feature>
<reference evidence="4" key="1">
    <citation type="submission" date="2015-02" db="EMBL/GenBank/DDBJ databases">
        <authorList>
            <person name="Gon?alves P."/>
        </authorList>
    </citation>
    <scope>NUCLEOTIDE SEQUENCE [LARGE SCALE GENOMIC DNA]</scope>
</reference>
<feature type="compositionally biased region" description="Basic and acidic residues" evidence="1">
    <location>
        <begin position="372"/>
        <end position="385"/>
    </location>
</feature>
<evidence type="ECO:0000313" key="3">
    <source>
        <dbReference type="EMBL" id="CEQ40762.1"/>
    </source>
</evidence>
<feature type="compositionally biased region" description="Basic and acidic residues" evidence="1">
    <location>
        <begin position="42"/>
        <end position="54"/>
    </location>
</feature>
<evidence type="ECO:0000313" key="4">
    <source>
        <dbReference type="Proteomes" id="UP000243876"/>
    </source>
</evidence>
<dbReference type="Pfam" id="PF00533">
    <property type="entry name" value="BRCT"/>
    <property type="match status" value="1"/>
</dbReference>
<protein>
    <submittedName>
        <fullName evidence="3">SPOSA6832_02392-mRNA-1:cds</fullName>
    </submittedName>
</protein>
<name>A0A0D6EL74_SPOSA</name>
<gene>
    <name evidence="3" type="primary">SPOSA6832_02392</name>
</gene>
<feature type="region of interest" description="Disordered" evidence="1">
    <location>
        <begin position="267"/>
        <end position="413"/>
    </location>
</feature>
<evidence type="ECO:0000259" key="2">
    <source>
        <dbReference type="PROSITE" id="PS50172"/>
    </source>
</evidence>
<evidence type="ECO:0000256" key="1">
    <source>
        <dbReference type="SAM" id="MobiDB-lite"/>
    </source>
</evidence>
<dbReference type="Gene3D" id="3.40.50.10190">
    <property type="entry name" value="BRCT domain"/>
    <property type="match status" value="1"/>
</dbReference>
<accession>A0A0D6EL74</accession>
<dbReference type="InterPro" id="IPR036420">
    <property type="entry name" value="BRCT_dom_sf"/>
</dbReference>
<feature type="compositionally biased region" description="Basic residues" evidence="1">
    <location>
        <begin position="321"/>
        <end position="341"/>
    </location>
</feature>
<feature type="domain" description="BRCT" evidence="2">
    <location>
        <begin position="160"/>
        <end position="230"/>
    </location>
</feature>
<dbReference type="OrthoDB" id="427711at2759"/>
<dbReference type="AlphaFoldDB" id="A0A0D6EL74"/>
<feature type="compositionally biased region" description="Low complexity" evidence="1">
    <location>
        <begin position="1"/>
        <end position="32"/>
    </location>
</feature>
<feature type="region of interest" description="Disordered" evidence="1">
    <location>
        <begin position="89"/>
        <end position="111"/>
    </location>
</feature>
<dbReference type="PROSITE" id="PS50172">
    <property type="entry name" value="BRCT"/>
    <property type="match status" value="1"/>
</dbReference>